<accession>R7TN93</accession>
<keyword evidence="1" id="KW-0378">Hydrolase</keyword>
<dbReference type="EMBL" id="AMQN01002443">
    <property type="status" value="NOT_ANNOTATED_CDS"/>
    <property type="molecule type" value="Genomic_DNA"/>
</dbReference>
<evidence type="ECO:0000313" key="4">
    <source>
        <dbReference type="Proteomes" id="UP000014760"/>
    </source>
</evidence>
<keyword evidence="1" id="KW-0224">Dipeptidase</keyword>
<proteinExistence type="inferred from homology"/>
<keyword evidence="1" id="KW-0325">Glycoprotein</keyword>
<dbReference type="HOGENOM" id="CLU_031404_4_2_1"/>
<dbReference type="OrthoDB" id="445695at2759"/>
<evidence type="ECO:0000313" key="2">
    <source>
        <dbReference type="EMBL" id="ELT95114.1"/>
    </source>
</evidence>
<keyword evidence="1" id="KW-1015">Disulfide bond</keyword>
<dbReference type="GO" id="GO:0006508">
    <property type="term" value="P:proteolysis"/>
    <property type="evidence" value="ECO:0007669"/>
    <property type="project" value="UniProtKB-KW"/>
</dbReference>
<dbReference type="PANTHER" id="PTHR10443:SF12">
    <property type="entry name" value="DIPEPTIDASE"/>
    <property type="match status" value="1"/>
</dbReference>
<dbReference type="EnsemblMetazoa" id="CapteT176153">
    <property type="protein sequence ID" value="CapteP176153"/>
    <property type="gene ID" value="CapteG176153"/>
</dbReference>
<name>R7TN93_CAPTE</name>
<dbReference type="PROSITE" id="PS51365">
    <property type="entry name" value="RENAL_DIPEPTIDASE_2"/>
    <property type="match status" value="1"/>
</dbReference>
<keyword evidence="4" id="KW-1185">Reference proteome</keyword>
<dbReference type="EMBL" id="KB309217">
    <property type="protein sequence ID" value="ELT95114.1"/>
    <property type="molecule type" value="Genomic_DNA"/>
</dbReference>
<comment type="similarity">
    <text evidence="1">Belongs to the metallo-dependent hydrolases superfamily. Peptidase M19 family.</text>
</comment>
<dbReference type="FunFam" id="3.20.20.140:FF:000030">
    <property type="entry name" value="Dipeptidase"/>
    <property type="match status" value="1"/>
</dbReference>
<comment type="catalytic activity">
    <reaction evidence="1">
        <text>an L-aminoacyl-L-amino acid + H2O = 2 an L-alpha-amino acid</text>
        <dbReference type="Rhea" id="RHEA:48940"/>
        <dbReference type="ChEBI" id="CHEBI:15377"/>
        <dbReference type="ChEBI" id="CHEBI:59869"/>
        <dbReference type="ChEBI" id="CHEBI:77460"/>
        <dbReference type="EC" id="3.4.13.19"/>
    </reaction>
</comment>
<keyword evidence="1" id="KW-0645">Protease</keyword>
<dbReference type="GO" id="GO:0098552">
    <property type="term" value="C:side of membrane"/>
    <property type="evidence" value="ECO:0007669"/>
    <property type="project" value="UniProtKB-KW"/>
</dbReference>
<dbReference type="PANTHER" id="PTHR10443">
    <property type="entry name" value="MICROSOMAL DIPEPTIDASE"/>
    <property type="match status" value="1"/>
</dbReference>
<dbReference type="GO" id="GO:0070573">
    <property type="term" value="F:metallodipeptidase activity"/>
    <property type="evidence" value="ECO:0007669"/>
    <property type="project" value="InterPro"/>
</dbReference>
<keyword evidence="1" id="KW-0482">Metalloprotease</keyword>
<dbReference type="FunCoup" id="R7TN93">
    <property type="interactions" value="7"/>
</dbReference>
<dbReference type="InterPro" id="IPR000180">
    <property type="entry name" value="Dipep_AS"/>
</dbReference>
<comment type="cofactor">
    <cofactor evidence="1">
        <name>Zn(2+)</name>
        <dbReference type="ChEBI" id="CHEBI:29105"/>
    </cofactor>
</comment>
<reference evidence="4" key="1">
    <citation type="submission" date="2012-12" db="EMBL/GenBank/DDBJ databases">
        <authorList>
            <person name="Hellsten U."/>
            <person name="Grimwood J."/>
            <person name="Chapman J.A."/>
            <person name="Shapiro H."/>
            <person name="Aerts A."/>
            <person name="Otillar R.P."/>
            <person name="Terry A.Y."/>
            <person name="Boore J.L."/>
            <person name="Simakov O."/>
            <person name="Marletaz F."/>
            <person name="Cho S.-J."/>
            <person name="Edsinger-Gonzales E."/>
            <person name="Havlak P."/>
            <person name="Kuo D.-H."/>
            <person name="Larsson T."/>
            <person name="Lv J."/>
            <person name="Arendt D."/>
            <person name="Savage R."/>
            <person name="Osoegawa K."/>
            <person name="de Jong P."/>
            <person name="Lindberg D.R."/>
            <person name="Seaver E.C."/>
            <person name="Weisblat D.A."/>
            <person name="Putnam N.H."/>
            <person name="Grigoriev I.V."/>
            <person name="Rokhsar D.S."/>
        </authorList>
    </citation>
    <scope>NUCLEOTIDE SEQUENCE</scope>
    <source>
        <strain evidence="4">I ESC-2004</strain>
    </source>
</reference>
<dbReference type="Pfam" id="PF01244">
    <property type="entry name" value="Peptidase_M19"/>
    <property type="match status" value="1"/>
</dbReference>
<dbReference type="GO" id="GO:0046872">
    <property type="term" value="F:metal ion binding"/>
    <property type="evidence" value="ECO:0007669"/>
    <property type="project" value="UniProtKB-UniRule"/>
</dbReference>
<evidence type="ECO:0000256" key="1">
    <source>
        <dbReference type="RuleBase" id="RU341113"/>
    </source>
</evidence>
<reference evidence="2 4" key="2">
    <citation type="journal article" date="2013" name="Nature">
        <title>Insights into bilaterian evolution from three spiralian genomes.</title>
        <authorList>
            <person name="Simakov O."/>
            <person name="Marletaz F."/>
            <person name="Cho S.J."/>
            <person name="Edsinger-Gonzales E."/>
            <person name="Havlak P."/>
            <person name="Hellsten U."/>
            <person name="Kuo D.H."/>
            <person name="Larsson T."/>
            <person name="Lv J."/>
            <person name="Arendt D."/>
            <person name="Savage R."/>
            <person name="Osoegawa K."/>
            <person name="de Jong P."/>
            <person name="Grimwood J."/>
            <person name="Chapman J.A."/>
            <person name="Shapiro H."/>
            <person name="Aerts A."/>
            <person name="Otillar R.P."/>
            <person name="Terry A.Y."/>
            <person name="Boore J.L."/>
            <person name="Grigoriev I.V."/>
            <person name="Lindberg D.R."/>
            <person name="Seaver E.C."/>
            <person name="Weisblat D.A."/>
            <person name="Putnam N.H."/>
            <person name="Rokhsar D.S."/>
        </authorList>
    </citation>
    <scope>NUCLEOTIDE SEQUENCE</scope>
    <source>
        <strain evidence="2 4">I ESC-2004</strain>
    </source>
</reference>
<dbReference type="InterPro" id="IPR008257">
    <property type="entry name" value="Pept_M19"/>
</dbReference>
<dbReference type="PROSITE" id="PS00869">
    <property type="entry name" value="RENAL_DIPEPTIDASE_1"/>
    <property type="match status" value="1"/>
</dbReference>
<reference evidence="3" key="3">
    <citation type="submission" date="2015-06" db="UniProtKB">
        <authorList>
            <consortium name="EnsemblMetazoa"/>
        </authorList>
    </citation>
    <scope>IDENTIFICATION</scope>
</reference>
<dbReference type="Gene3D" id="3.20.20.140">
    <property type="entry name" value="Metal-dependent hydrolases"/>
    <property type="match status" value="1"/>
</dbReference>
<dbReference type="InterPro" id="IPR032466">
    <property type="entry name" value="Metal_Hydrolase"/>
</dbReference>
<keyword evidence="1" id="KW-0449">Lipoprotein</keyword>
<organism evidence="2">
    <name type="scientific">Capitella teleta</name>
    <name type="common">Polychaete worm</name>
    <dbReference type="NCBI Taxonomy" id="283909"/>
    <lineage>
        <taxon>Eukaryota</taxon>
        <taxon>Metazoa</taxon>
        <taxon>Spiralia</taxon>
        <taxon>Lophotrochozoa</taxon>
        <taxon>Annelida</taxon>
        <taxon>Polychaeta</taxon>
        <taxon>Sedentaria</taxon>
        <taxon>Scolecida</taxon>
        <taxon>Capitellidae</taxon>
        <taxon>Capitella</taxon>
    </lineage>
</organism>
<dbReference type="Proteomes" id="UP000014760">
    <property type="component" value="Unassembled WGS sequence"/>
</dbReference>
<dbReference type="OMA" id="CDHPRNI"/>
<keyword evidence="1" id="KW-0336">GPI-anchor</keyword>
<sequence>MSPEDTAIYVLKQVPLVDGHNDLAGEIRSKFKSQVDKVDLRRDMSKYTQTDIPRLRKGRLGGQFWSAYVPCNMQFTDAVRVSMEQCDIVKRLVLKYPETFEFVTSAAGIQRAFSRGHVASMIGLEGGHSIDSSLATLRQFYDIGVRYMTLTHTCNTPWADASPVDLNSTLVDHNGLTDFGKVVVKEMNRMGMLVDLSHVSKKTMSDALDIAESPVIFSHSSAWSICHHHRNVHDDILRRVRDNNGIVMVNFNPEFVNCFPNKIEKVTATLEQVANHVDHIRNISGVDHVGVGSDFDGIPNTPFGLQSVADFPNLFAELAKRGWSIGDLKKLASGNLIRVFHEVEEVRDSMKNMKVFPHEEIIPEEFVSDIPCRPDL</sequence>
<gene>
    <name evidence="2" type="ORF">CAPTEDRAFT_176153</name>
</gene>
<dbReference type="EC" id="3.4.13.19" evidence="1"/>
<dbReference type="CDD" id="cd01301">
    <property type="entry name" value="rDP_like"/>
    <property type="match status" value="1"/>
</dbReference>
<comment type="subunit">
    <text evidence="1">Homodimer; disulfide-linked.</text>
</comment>
<keyword evidence="1" id="KW-0472">Membrane</keyword>
<dbReference type="STRING" id="283909.R7TN93"/>
<evidence type="ECO:0000313" key="3">
    <source>
        <dbReference type="EnsemblMetazoa" id="CapteP176153"/>
    </source>
</evidence>
<dbReference type="SUPFAM" id="SSF51556">
    <property type="entry name" value="Metallo-dependent hydrolases"/>
    <property type="match status" value="1"/>
</dbReference>
<comment type="subcellular location">
    <subcellularLocation>
        <location evidence="1">Membrane</location>
        <topology evidence="1">Lipid-anchor</topology>
        <topology evidence="1">GPI-anchor</topology>
    </subcellularLocation>
</comment>
<dbReference type="AlphaFoldDB" id="R7TN93"/>
<protein>
    <recommendedName>
        <fullName evidence="1">Dipeptidase</fullName>
        <ecNumber evidence="1">3.4.13.19</ecNumber>
    </recommendedName>
</protein>
<keyword evidence="1" id="KW-0479">Metal-binding</keyword>
<keyword evidence="1" id="KW-0862">Zinc</keyword>